<dbReference type="SMART" id="SM00233">
    <property type="entry name" value="PH"/>
    <property type="match status" value="2"/>
</dbReference>
<feature type="compositionally biased region" description="Basic and acidic residues" evidence="1">
    <location>
        <begin position="1510"/>
        <end position="1526"/>
    </location>
</feature>
<sequence length="1889" mass="210628">MFDKIGESSQQGSQPQLPKSRLQLRREERIRNDPHYFNPFKRLYIGPSPVTAKSAASVATAIALDVQIEKPTMIGIIGSTGTIAAAALARQSLDSIAIQSQSAADEVPSIEAGSIHGQSSLDGPSGNNERRSSLKRLPSHQSLQTNSSSPVKRFRELSPIRIPGRSGNPSQSRAASSQRRLHRDSSFASARSVGASVDGRDRRGSLQYEEDGHGILRNRTSRRQMSQSLVEPRIGHEHDTVKFNLQDSKQRRQQSEGGTYSGLPHTEAGHSRNRVLPLLDTSVHEEDFSPTSSPTKQRAISPSRLSRSEDGLLQPMSSHRSLGARFRSPDRKITPLSIRAKASDRSIRTDTGPISPTAASAAPQERPSDPASMGQESVGTNEIPGDNPTITNDTQYNELNISSPIDELRERARERYRKAKLARQSRIPSSSLGQRMPEAGKRRQHIRDASRQSRLSYLSTVGTLTSVGTRFTEGSFGAQGGFRAKLVRSFKFPSKAKNPSTPNLRTESRRHVRRSVASGAGGVVPGAIGTSAGGTKWVGQTFEIGKRFRQTIENQEELLLGGESALDDVPEEELENATNANRKGQHDRQTSESSANMRSPDDVLFSFAKEASNTVDGTDDANRKRKSRKGASTDQELSKSTDATKADASNTPALIQSSSDSEPSDGLPVTPERDGNNRRSAGVDREDKHDSETMMNGDDGNDLERIRSNTSLQTVPQDREVQASWDIESRTGWSDVVSFMSAQSSLPASIQRSARSAGDNLNEFGTKAKRVFDGPLSDFRAKQVAAKQAREKGRAHELSRTMIREGSQGSEEINRSKTPTMDKDSKRQAVKMSQKEIFDSPQPPLECEEKFPEATFELTRRTSLPGLALDGEQNDAASDHEVAARPTFTEEPEVEESPEQVGNRLQLPLPDFRSDTQKRSPVEIPSLPVDAETPAERTPEERMTSILNLKPSFNNGDKKEQKMVSFLGGPVPSARKRSVTMSEVVSPSNGESTATNLAGRIRPIVRMGNAAPAPPEEVLLRDSTPDERTKDGKTLNEADLITSRSILKRDRILVKLMWTASEDVPKEFTERESRKYELHADPFREFMVVFRMGRLELWDDPSWTSRMIGKADNLKLRYVAPLRKGHAFVSLYSAVDTIFCLSFVPAHHRGLFNLRRSGTHVWLFDGRTASNSADWMWDLWRELGGQIPDAIDVHIPVLGFRVRIPIPDEIPNSQQNSAPKSMRASTKPGVKTLFRGIDEIDEEEDSALLEGEGYKLINRKNVVKVVSQLAHFVPQWAELCARLEERGLHFGLAWRTHSTLSWVQHVHTMDMQRRDWAVLVGSILCDHKSPSTLEFRAATHYPQSVRTVTGDTLEEPPAIEGFLWRVKAVSGALTRLYITTQDGLIFVNRPSRAFPPERYIAIEPTQAQQPIKRSNSSAAELSVEYRRRTRRGSKGAQRADDTLATLGEKVIEMITTEAQTVEELDAQTEAYRAFEKRRLFEQIANSDGYVDVRDIYSIYCLDGKGGVRRPSADGKNDKKGTPKEEPAADEFEDIFHDIGGEEGYEQSPDRNALKQSRQFELTMMNGRTVRFEAYSQSVCHEWVNQIYTLSRYWKRREKVDALEVMNACGHDPALIHRTHRKNVETRPLEAEAGSERVAPILGNIWNWCILDACRTILRSGRLFTKKKPYAAFASRYCVLVSGRILTFKLMTSNRTARARQNAGLFHKRQDTVIHLRDSYVYSGKLTDHMLVNGRSDGAGALSNFGGGTGGATTSSTRHTLPRIYADGLLSTDEDEECTFVVRYRPQRVNRSLNPHLHNEQDAFAQGDGDDDQTNGNENGITQKANASITTLRDSTVNVIAMRARSRLERDLWVWAINAERERVVRDDVARENQIRQHGQTPYKYSHHHN</sequence>
<dbReference type="PANTHER" id="PTHR28076:SF1">
    <property type="entry name" value="PROSPORE MEMBRANE ADAPTER PROTEIN SPO71"/>
    <property type="match status" value="1"/>
</dbReference>
<feature type="compositionally biased region" description="Acidic residues" evidence="1">
    <location>
        <begin position="565"/>
        <end position="575"/>
    </location>
</feature>
<feature type="region of interest" description="Disordered" evidence="1">
    <location>
        <begin position="565"/>
        <end position="599"/>
    </location>
</feature>
<dbReference type="GeneID" id="37024589"/>
<dbReference type="InterPro" id="IPR040345">
    <property type="entry name" value="Mug56/Spo71"/>
</dbReference>
<feature type="region of interest" description="Disordered" evidence="1">
    <location>
        <begin position="1410"/>
        <end position="1441"/>
    </location>
</feature>
<name>A0A316VH60_9BASI</name>
<dbReference type="Pfam" id="PF23207">
    <property type="entry name" value="PH_SPO71"/>
    <property type="match status" value="1"/>
</dbReference>
<dbReference type="RefSeq" id="XP_025357162.1">
    <property type="nucleotide sequence ID" value="XM_025502808.1"/>
</dbReference>
<proteinExistence type="predicted"/>
<feature type="domain" description="PH" evidence="2">
    <location>
        <begin position="1656"/>
        <end position="1863"/>
    </location>
</feature>
<feature type="region of interest" description="Disordered" evidence="1">
    <location>
        <begin position="284"/>
        <end position="397"/>
    </location>
</feature>
<feature type="compositionally biased region" description="Polar residues" evidence="1">
    <location>
        <begin position="646"/>
        <end position="661"/>
    </location>
</feature>
<evidence type="ECO:0000256" key="1">
    <source>
        <dbReference type="SAM" id="MobiDB-lite"/>
    </source>
</evidence>
<dbReference type="OrthoDB" id="5579281at2759"/>
<dbReference type="STRING" id="1280837.A0A316VH60"/>
<feature type="region of interest" description="Disordered" evidence="1">
    <location>
        <begin position="804"/>
        <end position="847"/>
    </location>
</feature>
<feature type="domain" description="PH" evidence="2">
    <location>
        <begin position="1357"/>
        <end position="1593"/>
    </location>
</feature>
<evidence type="ECO:0000259" key="2">
    <source>
        <dbReference type="SMART" id="SM00233"/>
    </source>
</evidence>
<keyword evidence="4" id="KW-1185">Reference proteome</keyword>
<feature type="compositionally biased region" description="Polar residues" evidence="1">
    <location>
        <begin position="388"/>
        <end position="397"/>
    </location>
</feature>
<feature type="region of interest" description="Disordered" evidence="1">
    <location>
        <begin position="1791"/>
        <end position="1823"/>
    </location>
</feature>
<dbReference type="InParanoid" id="A0A316VH60"/>
<feature type="compositionally biased region" description="Basic and acidic residues" evidence="1">
    <location>
        <begin position="438"/>
        <end position="451"/>
    </location>
</feature>
<feature type="region of interest" description="Disordered" evidence="1">
    <location>
        <begin position="419"/>
        <end position="451"/>
    </location>
</feature>
<feature type="compositionally biased region" description="Basic and acidic residues" evidence="1">
    <location>
        <begin position="636"/>
        <end position="645"/>
    </location>
</feature>
<feature type="region of interest" description="Disordered" evidence="1">
    <location>
        <begin position="867"/>
        <end position="942"/>
    </location>
</feature>
<dbReference type="Pfam" id="PF15404">
    <property type="entry name" value="PH_4"/>
    <property type="match status" value="1"/>
</dbReference>
<feature type="region of interest" description="Disordered" evidence="1">
    <location>
        <begin position="1508"/>
        <end position="1529"/>
    </location>
</feature>
<feature type="compositionally biased region" description="Basic and acidic residues" evidence="1">
    <location>
        <begin position="198"/>
        <end position="214"/>
    </location>
</feature>
<reference evidence="3 4" key="1">
    <citation type="journal article" date="2018" name="Mol. Biol. Evol.">
        <title>Broad Genomic Sampling Reveals a Smut Pathogenic Ancestry of the Fungal Clade Ustilaginomycotina.</title>
        <authorList>
            <person name="Kijpornyongpan T."/>
            <person name="Mondo S.J."/>
            <person name="Barry K."/>
            <person name="Sandor L."/>
            <person name="Lee J."/>
            <person name="Lipzen A."/>
            <person name="Pangilinan J."/>
            <person name="LaButti K."/>
            <person name="Hainaut M."/>
            <person name="Henrissat B."/>
            <person name="Grigoriev I.V."/>
            <person name="Spatafora J.W."/>
            <person name="Aime M.C."/>
        </authorList>
    </citation>
    <scope>NUCLEOTIDE SEQUENCE [LARGE SCALE GENOMIC DNA]</scope>
    <source>
        <strain evidence="3 4">MCA 3882</strain>
    </source>
</reference>
<feature type="region of interest" description="Disordered" evidence="1">
    <location>
        <begin position="114"/>
        <end position="272"/>
    </location>
</feature>
<feature type="compositionally biased region" description="Basic and acidic residues" evidence="1">
    <location>
        <begin position="812"/>
        <end position="838"/>
    </location>
</feature>
<dbReference type="InterPro" id="IPR039486">
    <property type="entry name" value="Mug56/Spo71_PH"/>
</dbReference>
<evidence type="ECO:0000313" key="3">
    <source>
        <dbReference type="EMBL" id="PWN36860.1"/>
    </source>
</evidence>
<dbReference type="PANTHER" id="PTHR28076">
    <property type="entry name" value="SPORULATION-SPECIFIC PROTEIN 71"/>
    <property type="match status" value="1"/>
</dbReference>
<dbReference type="InterPro" id="IPR001849">
    <property type="entry name" value="PH_domain"/>
</dbReference>
<dbReference type="InterPro" id="IPR057379">
    <property type="entry name" value="PH_SPO71"/>
</dbReference>
<feature type="compositionally biased region" description="Basic and acidic residues" evidence="1">
    <location>
        <begin position="671"/>
        <end position="692"/>
    </location>
</feature>
<protein>
    <recommendedName>
        <fullName evidence="2">PH domain-containing protein</fullName>
    </recommendedName>
</protein>
<dbReference type="EMBL" id="KZ819602">
    <property type="protein sequence ID" value="PWN36860.1"/>
    <property type="molecule type" value="Genomic_DNA"/>
</dbReference>
<dbReference type="GO" id="GO:1902657">
    <property type="term" value="P:protein localization to prospore membrane"/>
    <property type="evidence" value="ECO:0007669"/>
    <property type="project" value="InterPro"/>
</dbReference>
<feature type="compositionally biased region" description="Polar residues" evidence="1">
    <location>
        <begin position="139"/>
        <end position="150"/>
    </location>
</feature>
<dbReference type="Proteomes" id="UP000245771">
    <property type="component" value="Unassembled WGS sequence"/>
</dbReference>
<accession>A0A316VH60</accession>
<feature type="compositionally biased region" description="Polar residues" evidence="1">
    <location>
        <begin position="289"/>
        <end position="305"/>
    </location>
</feature>
<organism evidence="3 4">
    <name type="scientific">Meira miltonrushii</name>
    <dbReference type="NCBI Taxonomy" id="1280837"/>
    <lineage>
        <taxon>Eukaryota</taxon>
        <taxon>Fungi</taxon>
        <taxon>Dikarya</taxon>
        <taxon>Basidiomycota</taxon>
        <taxon>Ustilaginomycotina</taxon>
        <taxon>Exobasidiomycetes</taxon>
        <taxon>Exobasidiales</taxon>
        <taxon>Brachybasidiaceae</taxon>
        <taxon>Meira</taxon>
    </lineage>
</organism>
<feature type="compositionally biased region" description="Polar residues" evidence="1">
    <location>
        <begin position="116"/>
        <end position="127"/>
    </location>
</feature>
<feature type="region of interest" description="Disordered" evidence="1">
    <location>
        <begin position="1"/>
        <end position="21"/>
    </location>
</feature>
<feature type="region of interest" description="Disordered" evidence="1">
    <location>
        <begin position="614"/>
        <end position="704"/>
    </location>
</feature>
<feature type="region of interest" description="Disordered" evidence="1">
    <location>
        <begin position="493"/>
        <end position="516"/>
    </location>
</feature>
<feature type="compositionally biased region" description="Basic and acidic residues" evidence="1">
    <location>
        <begin position="912"/>
        <end position="921"/>
    </location>
</feature>
<feature type="compositionally biased region" description="Polar residues" evidence="1">
    <location>
        <begin position="1410"/>
        <end position="1419"/>
    </location>
</feature>
<gene>
    <name evidence="3" type="ORF">FA14DRAFT_7455</name>
</gene>
<feature type="compositionally biased region" description="Polar residues" evidence="1">
    <location>
        <begin position="7"/>
        <end position="17"/>
    </location>
</feature>
<evidence type="ECO:0000313" key="4">
    <source>
        <dbReference type="Proteomes" id="UP000245771"/>
    </source>
</evidence>